<dbReference type="RefSeq" id="WP_093140243.1">
    <property type="nucleotide sequence ID" value="NZ_FOXF01000003.1"/>
</dbReference>
<dbReference type="InterPro" id="IPR007452">
    <property type="entry name" value="TamB_C"/>
</dbReference>
<dbReference type="GO" id="GO:0097347">
    <property type="term" value="C:TAM protein secretion complex"/>
    <property type="evidence" value="ECO:0007669"/>
    <property type="project" value="TreeGrafter"/>
</dbReference>
<name>A0A662ZEH7_9GAMM</name>
<reference evidence="8 9" key="1">
    <citation type="submission" date="2016-10" db="EMBL/GenBank/DDBJ databases">
        <authorList>
            <person name="Varghese N."/>
            <person name="Submissions S."/>
        </authorList>
    </citation>
    <scope>NUCLEOTIDE SEQUENCE [LARGE SCALE GENOMIC DNA]</scope>
    <source>
        <strain evidence="8 9">DSM 1361</strain>
    </source>
</reference>
<feature type="transmembrane region" description="Helical" evidence="6">
    <location>
        <begin position="31"/>
        <end position="55"/>
    </location>
</feature>
<dbReference type="OrthoDB" id="5555605at2"/>
<dbReference type="GO" id="GO:0009306">
    <property type="term" value="P:protein secretion"/>
    <property type="evidence" value="ECO:0007669"/>
    <property type="project" value="InterPro"/>
</dbReference>
<evidence type="ECO:0000256" key="4">
    <source>
        <dbReference type="ARBA" id="ARBA00023136"/>
    </source>
</evidence>
<dbReference type="EMBL" id="FOXF01000003">
    <property type="protein sequence ID" value="SFP04442.1"/>
    <property type="molecule type" value="Genomic_DNA"/>
</dbReference>
<organism evidence="8 9">
    <name type="scientific">Ruminobacter amylophilus</name>
    <dbReference type="NCBI Taxonomy" id="867"/>
    <lineage>
        <taxon>Bacteria</taxon>
        <taxon>Pseudomonadati</taxon>
        <taxon>Pseudomonadota</taxon>
        <taxon>Gammaproteobacteria</taxon>
        <taxon>Aeromonadales</taxon>
        <taxon>Succinivibrionaceae</taxon>
        <taxon>Ruminobacter</taxon>
    </lineage>
</organism>
<dbReference type="Pfam" id="PF04357">
    <property type="entry name" value="TamB"/>
    <property type="match status" value="1"/>
</dbReference>
<evidence type="ECO:0000313" key="9">
    <source>
        <dbReference type="Proteomes" id="UP000243745"/>
    </source>
</evidence>
<feature type="compositionally biased region" description="Basic and acidic residues" evidence="5">
    <location>
        <begin position="364"/>
        <end position="373"/>
    </location>
</feature>
<gene>
    <name evidence="8" type="ORF">SAMN02910344_00290</name>
</gene>
<evidence type="ECO:0000313" key="8">
    <source>
        <dbReference type="EMBL" id="SFP04442.1"/>
    </source>
</evidence>
<evidence type="ECO:0000256" key="2">
    <source>
        <dbReference type="ARBA" id="ARBA00022692"/>
    </source>
</evidence>
<keyword evidence="2 6" id="KW-0812">Transmembrane</keyword>
<feature type="domain" description="Translocation and assembly module TamB C-terminal" evidence="7">
    <location>
        <begin position="1098"/>
        <end position="1431"/>
    </location>
</feature>
<evidence type="ECO:0000256" key="3">
    <source>
        <dbReference type="ARBA" id="ARBA00022989"/>
    </source>
</evidence>
<accession>A0A662ZEH7</accession>
<evidence type="ECO:0000256" key="1">
    <source>
        <dbReference type="ARBA" id="ARBA00004167"/>
    </source>
</evidence>
<evidence type="ECO:0000259" key="7">
    <source>
        <dbReference type="Pfam" id="PF04357"/>
    </source>
</evidence>
<comment type="subcellular location">
    <subcellularLocation>
        <location evidence="1">Membrane</location>
        <topology evidence="1">Single-pass membrane protein</topology>
    </subcellularLocation>
</comment>
<feature type="compositionally biased region" description="Polar residues" evidence="5">
    <location>
        <begin position="350"/>
        <end position="363"/>
    </location>
</feature>
<feature type="region of interest" description="Disordered" evidence="5">
    <location>
        <begin position="294"/>
        <end position="373"/>
    </location>
</feature>
<evidence type="ECO:0000256" key="6">
    <source>
        <dbReference type="SAM" id="Phobius"/>
    </source>
</evidence>
<dbReference type="GO" id="GO:0005886">
    <property type="term" value="C:plasma membrane"/>
    <property type="evidence" value="ECO:0007669"/>
    <property type="project" value="InterPro"/>
</dbReference>
<evidence type="ECO:0000256" key="5">
    <source>
        <dbReference type="SAM" id="MobiDB-lite"/>
    </source>
</evidence>
<sequence>MQNPEEPLEVREETVEKKGVFGRIRSIVFKVIKWSTVVFFSLLIFVILTLLFVLFTHTGSEFTWNRVKGFVDGIDGDLTYGNLANGFTMENFRLDIEDSIHIDAGKLEIKYSVWDLLYGHLNVRYLKTSDILLVLGNKPVEFPGISDILEKRLYENYSFALNEQGDMVRIRESAKEPDPTLIYMPAPDVNPYVEAEEEVEDDGERFVLDMPVNLSVKNIEIDRFLMLSNIIDVAVKRCTASASMNHTVLNVDYLNIEYGDSLLHGDDRDALLARRAGGEQITYESLLSLHPEYTAESARRDNESAEEQAVDSRTENSGDVSVSETERVLEKTAETADVKTGKKPEEKTPVQVSADVQASSETPASKDELPLNDPYDRDEIHKRIEPLYTVILPFDLYVEKVTLTNSRYHMDSFDTGIFNGGFKMNFVGPDLHVDHLYFDHELGHAELNDSDMTFKEYYPIEAHLKASSNNPDWFGLLHNHTLDANVTGDLADLKGGIHAVGAIDADVIVRSNVLAPTLPFSADIDVRHALWPLDADVIEYSAESLKLHADGSLQSVAADITASGIRALDYPVLDLHGVLNTDFGSVDISEFRVNSDIGDSLDVSGKAIWSDQYSFDGKVDANVVELARYLPDYEGNVNLGITSYVHFQNSNDWVVKVSRLDADGRLMNYPLSLTSGRFELNSSRKGIIEGVHLAVGDENTLDISGKIQKTADLHVSLDVQDISVIMPDYYGLINGVIRITGDFESPNIDAKIYASEFIAEHYHVYNAALELQAFLKNMVLADSKLSLYMDELRKGKDSYIKDFNLDFNGGESKHHLLMKSDTIAGPVTLGFDGGLNKARDLYIGSVSELTAKARDVAVSLVRPVNFRMKLAPDFSASLNGHAWSVNDVLINVSDGYYSSAASEINLEIPKLDLMRFKKFLPESFMIDKPLDIFVKAGTKHSQPFASFRLREDANALYYNRERLDIDRLGLNAELSKDNLTSSIRIDLGKLGYISTDFNVNQLSSKKIVSGSLDISNLNLILAEKFSEEVTSANGILSARGTYGGTLDNPAFYGQLKINEMNVFPSAGIGMIEHINSTMDVDGRKASITSSFSFNDKYGKINGNVSWEKGLDAVIRVDTEELPVQLMGYGNALVKLDITGKFTDRYGSIDGTVDIPSAKIKVKELPASSVSASSDITEYYKNKDGMYVDNEENSMPFRMNIKVNLGPEIKVNALGLKSYLKGSLTLAQRPRRSMTLNGKIEMIDGTFHAYGQNLLIEQGRILFVGDPASPNLNIRAIRNPQSMEDDNIMVGIKVTGNANSPTVSIFSRPEMNQSEALSYLLRGKGLDQTSGSSDMATQLLLGVGLMQTNSIVGRMGEVVGLEDVSLDSKGEGDDTSVEVSAYILPKVQVAYGYGIYNAVSEFRIRYEMFPRFYIEALSSIEQAVDAVYKFDFDFWNSDSAEKTDAR</sequence>
<protein>
    <submittedName>
        <fullName evidence="8">Autotransporter translocation and assembly factor TamB</fullName>
    </submittedName>
</protein>
<keyword evidence="4 6" id="KW-0472">Membrane</keyword>
<dbReference type="PANTHER" id="PTHR36985:SF1">
    <property type="entry name" value="TRANSLOCATION AND ASSEMBLY MODULE SUBUNIT TAMB"/>
    <property type="match status" value="1"/>
</dbReference>
<keyword evidence="9" id="KW-1185">Reference proteome</keyword>
<dbReference type="Proteomes" id="UP000243745">
    <property type="component" value="Unassembled WGS sequence"/>
</dbReference>
<feature type="compositionally biased region" description="Basic and acidic residues" evidence="5">
    <location>
        <begin position="324"/>
        <end position="348"/>
    </location>
</feature>
<proteinExistence type="predicted"/>
<dbReference type="PANTHER" id="PTHR36985">
    <property type="entry name" value="TRANSLOCATION AND ASSEMBLY MODULE SUBUNIT TAMB"/>
    <property type="match status" value="1"/>
</dbReference>
<keyword evidence="3 6" id="KW-1133">Transmembrane helix</keyword>